<keyword evidence="6" id="KW-1185">Reference proteome</keyword>
<evidence type="ECO:0000256" key="2">
    <source>
        <dbReference type="ARBA" id="ARBA00022741"/>
    </source>
</evidence>
<dbReference type="Gene3D" id="3.40.50.300">
    <property type="entry name" value="P-loop containing nucleotide triphosphate hydrolases"/>
    <property type="match status" value="1"/>
</dbReference>
<dbReference type="InterPro" id="IPR017871">
    <property type="entry name" value="ABC_transporter-like_CS"/>
</dbReference>
<accession>A0A1M5Q977</accession>
<dbReference type="InterPro" id="IPR003593">
    <property type="entry name" value="AAA+_ATPase"/>
</dbReference>
<dbReference type="EMBL" id="FQXI01000002">
    <property type="protein sequence ID" value="SHH10704.1"/>
    <property type="molecule type" value="Genomic_DNA"/>
</dbReference>
<dbReference type="PANTHER" id="PTHR42781">
    <property type="entry name" value="SPERMIDINE/PUTRESCINE IMPORT ATP-BINDING PROTEIN POTA"/>
    <property type="match status" value="1"/>
</dbReference>
<dbReference type="Proteomes" id="UP000184032">
    <property type="component" value="Unassembled WGS sequence"/>
</dbReference>
<dbReference type="SUPFAM" id="SSF52540">
    <property type="entry name" value="P-loop containing nucleoside triphosphate hydrolases"/>
    <property type="match status" value="1"/>
</dbReference>
<name>A0A1M5Q977_9FIRM</name>
<dbReference type="STRING" id="1120995.SAMN02745245_00560"/>
<dbReference type="PANTHER" id="PTHR42781:SF4">
    <property type="entry name" value="SPERMIDINE_PUTRESCINE IMPORT ATP-BINDING PROTEIN POTA"/>
    <property type="match status" value="1"/>
</dbReference>
<dbReference type="InterPro" id="IPR050093">
    <property type="entry name" value="ABC_SmlMolc_Importer"/>
</dbReference>
<dbReference type="RefSeq" id="WP_073183543.1">
    <property type="nucleotide sequence ID" value="NZ_FQXI01000002.1"/>
</dbReference>
<sequence length="189" mass="21653">MKLKVRNLKKSFNEKVLFENLNFEVEDGDVLGLLGNSGIGKTTLMNILLGIEDSDGGSVEYSDRPKFSVVFQENLLFEEKTVLENLEFVQRDEKINLNLLTELELGEYANSKAKVLSGGMKRRLSLVRSVAKEGNIFMMDEAIREVDTNNRKRMIEFLMKHKGVKPLIYITHDELDLKLMRANKIVRLS</sequence>
<organism evidence="5 6">
    <name type="scientific">Anaerosphaera aminiphila DSM 21120</name>
    <dbReference type="NCBI Taxonomy" id="1120995"/>
    <lineage>
        <taxon>Bacteria</taxon>
        <taxon>Bacillati</taxon>
        <taxon>Bacillota</taxon>
        <taxon>Tissierellia</taxon>
        <taxon>Tissierellales</taxon>
        <taxon>Peptoniphilaceae</taxon>
        <taxon>Anaerosphaera</taxon>
    </lineage>
</organism>
<keyword evidence="3 5" id="KW-0067">ATP-binding</keyword>
<evidence type="ECO:0000256" key="3">
    <source>
        <dbReference type="ARBA" id="ARBA00022840"/>
    </source>
</evidence>
<evidence type="ECO:0000259" key="4">
    <source>
        <dbReference type="PROSITE" id="PS50893"/>
    </source>
</evidence>
<dbReference type="GO" id="GO:0005524">
    <property type="term" value="F:ATP binding"/>
    <property type="evidence" value="ECO:0007669"/>
    <property type="project" value="UniProtKB-KW"/>
</dbReference>
<proteinExistence type="predicted"/>
<evidence type="ECO:0000256" key="1">
    <source>
        <dbReference type="ARBA" id="ARBA00022448"/>
    </source>
</evidence>
<dbReference type="SMART" id="SM00382">
    <property type="entry name" value="AAA"/>
    <property type="match status" value="1"/>
</dbReference>
<dbReference type="AlphaFoldDB" id="A0A1M5Q977"/>
<dbReference type="PROSITE" id="PS00211">
    <property type="entry name" value="ABC_TRANSPORTER_1"/>
    <property type="match status" value="1"/>
</dbReference>
<dbReference type="OrthoDB" id="9801958at2"/>
<evidence type="ECO:0000313" key="5">
    <source>
        <dbReference type="EMBL" id="SHH10704.1"/>
    </source>
</evidence>
<dbReference type="InterPro" id="IPR027417">
    <property type="entry name" value="P-loop_NTPase"/>
</dbReference>
<dbReference type="GO" id="GO:0016887">
    <property type="term" value="F:ATP hydrolysis activity"/>
    <property type="evidence" value="ECO:0007669"/>
    <property type="project" value="InterPro"/>
</dbReference>
<protein>
    <submittedName>
        <fullName evidence="5">NitT/TauT family transport system ATP-binding protein</fullName>
    </submittedName>
</protein>
<dbReference type="InterPro" id="IPR003439">
    <property type="entry name" value="ABC_transporter-like_ATP-bd"/>
</dbReference>
<reference evidence="5 6" key="1">
    <citation type="submission" date="2016-11" db="EMBL/GenBank/DDBJ databases">
        <authorList>
            <person name="Jaros S."/>
            <person name="Januszkiewicz K."/>
            <person name="Wedrychowicz H."/>
        </authorList>
    </citation>
    <scope>NUCLEOTIDE SEQUENCE [LARGE SCALE GENOMIC DNA]</scope>
    <source>
        <strain evidence="5 6">DSM 21120</strain>
    </source>
</reference>
<feature type="domain" description="ABC transporter" evidence="4">
    <location>
        <begin position="3"/>
        <end position="188"/>
    </location>
</feature>
<dbReference type="Pfam" id="PF00005">
    <property type="entry name" value="ABC_tran"/>
    <property type="match status" value="1"/>
</dbReference>
<keyword evidence="1" id="KW-0813">Transport</keyword>
<gene>
    <name evidence="5" type="ORF">SAMN02745245_00560</name>
</gene>
<dbReference type="PROSITE" id="PS50893">
    <property type="entry name" value="ABC_TRANSPORTER_2"/>
    <property type="match status" value="1"/>
</dbReference>
<keyword evidence="2" id="KW-0547">Nucleotide-binding</keyword>
<evidence type="ECO:0000313" key="6">
    <source>
        <dbReference type="Proteomes" id="UP000184032"/>
    </source>
</evidence>